<keyword evidence="2" id="KW-1277">Toxin-antitoxin system</keyword>
<dbReference type="InterPro" id="IPR000182">
    <property type="entry name" value="GNAT_dom"/>
</dbReference>
<evidence type="ECO:0000256" key="4">
    <source>
        <dbReference type="ARBA" id="ARBA00023315"/>
    </source>
</evidence>
<evidence type="ECO:0000313" key="7">
    <source>
        <dbReference type="EMBL" id="XAY04265.1"/>
    </source>
</evidence>
<keyword evidence="3" id="KW-0808">Transferase</keyword>
<dbReference type="PANTHER" id="PTHR36449">
    <property type="entry name" value="ACETYLTRANSFERASE-RELATED"/>
    <property type="match status" value="1"/>
</dbReference>
<dbReference type="PROSITE" id="PS51186">
    <property type="entry name" value="GNAT"/>
    <property type="match status" value="1"/>
</dbReference>
<name>A0AAU7ARK3_9ACTN</name>
<evidence type="ECO:0000256" key="1">
    <source>
        <dbReference type="ARBA" id="ARBA00022491"/>
    </source>
</evidence>
<dbReference type="InterPro" id="IPR016181">
    <property type="entry name" value="Acyl_CoA_acyltransferase"/>
</dbReference>
<dbReference type="SUPFAM" id="SSF55729">
    <property type="entry name" value="Acyl-CoA N-acyltransferases (Nat)"/>
    <property type="match status" value="1"/>
</dbReference>
<proteinExistence type="predicted"/>
<evidence type="ECO:0000256" key="3">
    <source>
        <dbReference type="ARBA" id="ARBA00022679"/>
    </source>
</evidence>
<sequence length="193" mass="20893">MVLTLIRDMPQVCHECGARAAALADVTLAPPGPLDPGYHRVDAFTCGNARLDTWLRAYAGQSQRRDAARTYVAADPGGHVAGYYTLVVAQLDHERATGSVRRGMSKRFPIPVVLLARLAVDRPHQGTRFGAALLADAMRRAVRAADEVVIRAILIDAIDQQAAAFYQRFGFEPLPGDDLTLMATIAQVRNAAT</sequence>
<dbReference type="Gene3D" id="3.40.630.30">
    <property type="match status" value="1"/>
</dbReference>
<protein>
    <submittedName>
        <fullName evidence="7">Acetyltransferase</fullName>
    </submittedName>
</protein>
<keyword evidence="1" id="KW-0678">Repressor</keyword>
<comment type="catalytic activity">
    <reaction evidence="5">
        <text>glycyl-tRNA(Gly) + acetyl-CoA = N-acetylglycyl-tRNA(Gly) + CoA + H(+)</text>
        <dbReference type="Rhea" id="RHEA:81867"/>
        <dbReference type="Rhea" id="RHEA-COMP:9683"/>
        <dbReference type="Rhea" id="RHEA-COMP:19766"/>
        <dbReference type="ChEBI" id="CHEBI:15378"/>
        <dbReference type="ChEBI" id="CHEBI:57287"/>
        <dbReference type="ChEBI" id="CHEBI:57288"/>
        <dbReference type="ChEBI" id="CHEBI:78522"/>
        <dbReference type="ChEBI" id="CHEBI:232036"/>
    </reaction>
</comment>
<evidence type="ECO:0000256" key="5">
    <source>
        <dbReference type="ARBA" id="ARBA00049880"/>
    </source>
</evidence>
<dbReference type="EMBL" id="CP114014">
    <property type="protein sequence ID" value="XAY04265.1"/>
    <property type="molecule type" value="Genomic_DNA"/>
</dbReference>
<evidence type="ECO:0000259" key="6">
    <source>
        <dbReference type="PROSITE" id="PS51186"/>
    </source>
</evidence>
<dbReference type="Pfam" id="PF13508">
    <property type="entry name" value="Acetyltransf_7"/>
    <property type="match status" value="1"/>
</dbReference>
<evidence type="ECO:0000256" key="2">
    <source>
        <dbReference type="ARBA" id="ARBA00022649"/>
    </source>
</evidence>
<organism evidence="7">
    <name type="scientific">Paraconexibacter sp. AEG42_29</name>
    <dbReference type="NCBI Taxonomy" id="2997339"/>
    <lineage>
        <taxon>Bacteria</taxon>
        <taxon>Bacillati</taxon>
        <taxon>Actinomycetota</taxon>
        <taxon>Thermoleophilia</taxon>
        <taxon>Solirubrobacterales</taxon>
        <taxon>Paraconexibacteraceae</taxon>
        <taxon>Paraconexibacter</taxon>
    </lineage>
</organism>
<dbReference type="AlphaFoldDB" id="A0AAU7ARK3"/>
<keyword evidence="4" id="KW-0012">Acyltransferase</keyword>
<gene>
    <name evidence="7" type="ORF">DSM112329_01098</name>
</gene>
<dbReference type="KEGG" id="parq:DSM112329_01098"/>
<dbReference type="PANTHER" id="PTHR36449:SF1">
    <property type="entry name" value="ACETYLTRANSFERASE"/>
    <property type="match status" value="1"/>
</dbReference>
<reference evidence="7" key="1">
    <citation type="submission" date="2022-12" db="EMBL/GenBank/DDBJ databases">
        <title>Paraconexibacter alkalitolerans sp. nov. and Baekduia alba sp. nov., isolated from soil and emended description of the genera Paraconexibacter (Chun et al., 2020) and Baekduia (An et al., 2020).</title>
        <authorList>
            <person name="Vieira S."/>
            <person name="Huber K.J."/>
            <person name="Geppert A."/>
            <person name="Wolf J."/>
            <person name="Neumann-Schaal M."/>
            <person name="Muesken M."/>
            <person name="Overmann J."/>
        </authorList>
    </citation>
    <scope>NUCLEOTIDE SEQUENCE</scope>
    <source>
        <strain evidence="7">AEG42_29</strain>
    </source>
</reference>
<accession>A0AAU7ARK3</accession>
<dbReference type="GO" id="GO:0016747">
    <property type="term" value="F:acyltransferase activity, transferring groups other than amino-acyl groups"/>
    <property type="evidence" value="ECO:0007669"/>
    <property type="project" value="InterPro"/>
</dbReference>
<feature type="domain" description="N-acetyltransferase" evidence="6">
    <location>
        <begin position="24"/>
        <end position="187"/>
    </location>
</feature>